<accession>A0AAE6YEM1</accession>
<reference evidence="1 3" key="1">
    <citation type="submission" date="2015-07" db="EMBL/GenBank/DDBJ databases">
        <title>Draft Genome Sequence of Streptomyces antibioticus, IMRU 3720 reveals insights in the evolution of actinomycin biosynthetic gene clusters in Streptomyces.</title>
        <authorList>
            <person name="Crnovcic I."/>
            <person name="Ruckert C."/>
            <person name="Kalinowksi J."/>
            <person name="Keller U."/>
        </authorList>
    </citation>
    <scope>NUCLEOTIDE SEQUENCE [LARGE SCALE GENOMIC DNA]</scope>
    <source>
        <strain evidence="1 3">DSM 41481</strain>
    </source>
</reference>
<dbReference type="Proteomes" id="UP000190306">
    <property type="component" value="Chromosome"/>
</dbReference>
<organism evidence="2 4">
    <name type="scientific">Streptomyces antibioticus</name>
    <dbReference type="NCBI Taxonomy" id="1890"/>
    <lineage>
        <taxon>Bacteria</taxon>
        <taxon>Bacillati</taxon>
        <taxon>Actinomycetota</taxon>
        <taxon>Actinomycetes</taxon>
        <taxon>Kitasatosporales</taxon>
        <taxon>Streptomycetaceae</taxon>
        <taxon>Streptomyces</taxon>
    </lineage>
</organism>
<name>A0AAE6YEM1_STRAT</name>
<sequence>MTTTVEHHSPRAFVDPYAVDAPEVVWPVPAGTHPDADFLLPPPRPADRLHYTLHPSDQRRLDLHAALTAAGIPPHPEDQEAIDQLSTLSESINAALHRWLHHSA</sequence>
<dbReference type="RefSeq" id="WP_078636412.1">
    <property type="nucleotide sequence ID" value="NZ_CM007717.1"/>
</dbReference>
<protein>
    <submittedName>
        <fullName evidence="2">Uncharacterized protein</fullName>
    </submittedName>
</protein>
<dbReference type="AlphaFoldDB" id="A0AAE6YEM1"/>
<evidence type="ECO:0000313" key="3">
    <source>
        <dbReference type="Proteomes" id="UP000190306"/>
    </source>
</evidence>
<keyword evidence="3" id="KW-1185">Reference proteome</keyword>
<dbReference type="EMBL" id="CP050692">
    <property type="protein sequence ID" value="QIT48181.1"/>
    <property type="molecule type" value="Genomic_DNA"/>
</dbReference>
<evidence type="ECO:0000313" key="1">
    <source>
        <dbReference type="EMBL" id="OOQ47853.1"/>
    </source>
</evidence>
<reference evidence="2 4" key="2">
    <citation type="submission" date="2020-03" db="EMBL/GenBank/DDBJ databases">
        <title>Is there a link between lipid content and antibiotic production in Streptomyces?</title>
        <authorList>
            <person name="David M."/>
            <person name="Lejeune C."/>
            <person name="Abreu S."/>
            <person name="Thibessard A."/>
            <person name="Leblond P."/>
            <person name="Chaminade P."/>
            <person name="Virolle M.-J."/>
        </authorList>
    </citation>
    <scope>NUCLEOTIDE SEQUENCE [LARGE SCALE GENOMIC DNA]</scope>
    <source>
        <strain evidence="2 4">DSM 41481</strain>
    </source>
</reference>
<dbReference type="EMBL" id="LHQL01000014">
    <property type="protein sequence ID" value="OOQ47853.1"/>
    <property type="molecule type" value="Genomic_DNA"/>
</dbReference>
<evidence type="ECO:0000313" key="4">
    <source>
        <dbReference type="Proteomes" id="UP000502504"/>
    </source>
</evidence>
<proteinExistence type="predicted"/>
<evidence type="ECO:0000313" key="2">
    <source>
        <dbReference type="EMBL" id="QIT48181.1"/>
    </source>
</evidence>
<dbReference type="Proteomes" id="UP000502504">
    <property type="component" value="Chromosome"/>
</dbReference>
<gene>
    <name evidence="1" type="ORF">AFM16_34885</name>
    <name evidence="2" type="ORF">HCX60_35475</name>
</gene>